<feature type="non-terminal residue" evidence="6">
    <location>
        <position position="1"/>
    </location>
</feature>
<dbReference type="InterPro" id="IPR018825">
    <property type="entry name" value="DUF2427"/>
</dbReference>
<keyword evidence="2" id="KW-0472">Membrane</keyword>
<dbReference type="PANTHER" id="PTHR31685:SF3">
    <property type="entry name" value="INTEGRAL MEMBRANE PROTEIN (AFU_ORTHOLOGUE AFUA_6G12730)"/>
    <property type="match status" value="1"/>
</dbReference>
<proteinExistence type="predicted"/>
<feature type="transmembrane region" description="Helical" evidence="2">
    <location>
        <begin position="445"/>
        <end position="465"/>
    </location>
</feature>
<evidence type="ECO:0000256" key="3">
    <source>
        <dbReference type="SAM" id="SignalP"/>
    </source>
</evidence>
<feature type="transmembrane region" description="Helical" evidence="2">
    <location>
        <begin position="549"/>
        <end position="569"/>
    </location>
</feature>
<evidence type="ECO:0000256" key="2">
    <source>
        <dbReference type="SAM" id="Phobius"/>
    </source>
</evidence>
<feature type="transmembrane region" description="Helical" evidence="2">
    <location>
        <begin position="260"/>
        <end position="279"/>
    </location>
</feature>
<dbReference type="OrthoDB" id="4005299at2759"/>
<evidence type="ECO:0000256" key="1">
    <source>
        <dbReference type="SAM" id="MobiDB-lite"/>
    </source>
</evidence>
<dbReference type="InterPro" id="IPR018827">
    <property type="entry name" value="YTP1_C"/>
</dbReference>
<feature type="region of interest" description="Disordered" evidence="1">
    <location>
        <begin position="207"/>
        <end position="228"/>
    </location>
</feature>
<evidence type="ECO:0000313" key="7">
    <source>
        <dbReference type="Proteomes" id="UP001138500"/>
    </source>
</evidence>
<feature type="transmembrane region" description="Helical" evidence="2">
    <location>
        <begin position="55"/>
        <end position="81"/>
    </location>
</feature>
<feature type="domain" description="Protein YTP1-like C-terminal" evidence="5">
    <location>
        <begin position="265"/>
        <end position="571"/>
    </location>
</feature>
<feature type="transmembrane region" description="Helical" evidence="2">
    <location>
        <begin position="93"/>
        <end position="112"/>
    </location>
</feature>
<reference evidence="6 7" key="1">
    <citation type="journal article" date="2018" name="IMA Fungus">
        <title>IMA Genome-F 10: Nine draft genome sequences of Claviceps purpurea s.lat., including C. arundinis, C. humidiphila, and C. cf. spartinae, pseudomolecules for the pitch canker pathogen Fusarium circinatum, draft genome of Davidsoniella eucalypti, Grosmannia galeiformis, Quambalaria eucalypti, and Teratosphaeria destructans.</title>
        <authorList>
            <person name="Wingfield B.D."/>
            <person name="Liu M."/>
            <person name="Nguyen H.D."/>
            <person name="Lane F.A."/>
            <person name="Morgan S.W."/>
            <person name="De Vos L."/>
            <person name="Wilken P.M."/>
            <person name="Duong T.A."/>
            <person name="Aylward J."/>
            <person name="Coetzee M.P."/>
            <person name="Dadej K."/>
            <person name="De Beer Z.W."/>
            <person name="Findlay W."/>
            <person name="Havenga M."/>
            <person name="Kolarik M."/>
            <person name="Menzies J.G."/>
            <person name="Naidoo K."/>
            <person name="Pochopski O."/>
            <person name="Shoukouhi P."/>
            <person name="Santana Q.C."/>
            <person name="Seifert K.A."/>
            <person name="Soal N."/>
            <person name="Steenkamp E.T."/>
            <person name="Tatham C.T."/>
            <person name="van der Nest M.A."/>
            <person name="Wingfield M.J."/>
        </authorList>
    </citation>
    <scope>NUCLEOTIDE SEQUENCE [LARGE SCALE GENOMIC DNA]</scope>
    <source>
        <strain evidence="6">CMW44962</strain>
    </source>
</reference>
<feature type="compositionally biased region" description="Acidic residues" evidence="1">
    <location>
        <begin position="209"/>
        <end position="219"/>
    </location>
</feature>
<feature type="chain" id="PRO_5040843356" evidence="3">
    <location>
        <begin position="25"/>
        <end position="590"/>
    </location>
</feature>
<sequence>MRTDSLVSATSAALLLGALPLIAAHGDEHVNMIAGASGEVEDQLEFMSYFRHGKYTGWVLGHIALMISAWVFAMPVAIMLSTARSRYHLPAQVVFHILNGLGIFTGFVYNQSTPDLWEHNSHHPLGWAVVGFTIAWTLISFFTAYSNDKSKQSEARPETMQFRRMEQAYMYASLASGAASPTWRDSGIGSRQNSSDSIFQKHEPMQDIEQGDDEGDDEPEQRGFLGNDKVGRSISRYTKRFSTAKATSIVRLIQMFLEKVLLLCGFAALASGFVIYGGLARKKEVFSVLAHFIKGGIFFWYGLLTLGRWMGAFTEFGWAWNIRPDYPLVERWKTRIPSAEFTESFVIWLYGASNVFLEHLGNAGGEWTPQDFEHVSITILFFGGGLLGMIIDSSSLRNLVNTPVMVQKSRDEELADGMTSSSRFGSHEDASDAAQQWEEPKTYEFPLNPMPALVIMLLGMMMSAHKQNSMVSTMMHGQWGGLFTGFALSRAATYLLMYLKPPTSHFSARPPTELVAAYCLSFGGIMFMLSSHDTVWAIESNGLDAMTVFTITAGLTGIILAWEVICFAIKGWASRKEMAAAGKTLPATCS</sequence>
<dbReference type="EMBL" id="RIBY02000114">
    <property type="protein sequence ID" value="KAH9845199.1"/>
    <property type="molecule type" value="Genomic_DNA"/>
</dbReference>
<dbReference type="Pfam" id="PF10348">
    <property type="entry name" value="DUF2427"/>
    <property type="match status" value="1"/>
</dbReference>
<feature type="signal peptide" evidence="3">
    <location>
        <begin position="1"/>
        <end position="24"/>
    </location>
</feature>
<dbReference type="AlphaFoldDB" id="A0A9W7T1B8"/>
<keyword evidence="2" id="KW-1133">Transmembrane helix</keyword>
<keyword evidence="7" id="KW-1185">Reference proteome</keyword>
<gene>
    <name evidence="6" type="ORF">Tdes44962_MAKER06773</name>
</gene>
<dbReference type="Pfam" id="PF10355">
    <property type="entry name" value="Ytp1"/>
    <property type="match status" value="1"/>
</dbReference>
<feature type="transmembrane region" description="Helical" evidence="2">
    <location>
        <begin position="285"/>
        <end position="304"/>
    </location>
</feature>
<dbReference type="PANTHER" id="PTHR31685">
    <property type="entry name" value="INTEGRAL MEMBRANE PROTEIN (AFU_ORTHOLOGUE AFUA_6G12730)-RELATED"/>
    <property type="match status" value="1"/>
</dbReference>
<name>A0A9W7T1B8_9PEZI</name>
<feature type="domain" description="DUF2427" evidence="4">
    <location>
        <begin position="47"/>
        <end position="144"/>
    </location>
</feature>
<dbReference type="Proteomes" id="UP001138500">
    <property type="component" value="Unassembled WGS sequence"/>
</dbReference>
<feature type="transmembrane region" description="Helical" evidence="2">
    <location>
        <begin position="124"/>
        <end position="146"/>
    </location>
</feature>
<organism evidence="6 7">
    <name type="scientific">Teratosphaeria destructans</name>
    <dbReference type="NCBI Taxonomy" id="418781"/>
    <lineage>
        <taxon>Eukaryota</taxon>
        <taxon>Fungi</taxon>
        <taxon>Dikarya</taxon>
        <taxon>Ascomycota</taxon>
        <taxon>Pezizomycotina</taxon>
        <taxon>Dothideomycetes</taxon>
        <taxon>Dothideomycetidae</taxon>
        <taxon>Mycosphaerellales</taxon>
        <taxon>Teratosphaeriaceae</taxon>
        <taxon>Teratosphaeria</taxon>
    </lineage>
</organism>
<protein>
    <submittedName>
        <fullName evidence="6">Membrane protein</fullName>
    </submittedName>
</protein>
<reference evidence="6 7" key="2">
    <citation type="journal article" date="2021" name="Curr. Genet.">
        <title>Genetic response to nitrogen starvation in the aggressive Eucalyptus foliar pathogen Teratosphaeria destructans.</title>
        <authorList>
            <person name="Havenga M."/>
            <person name="Wingfield B.D."/>
            <person name="Wingfield M.J."/>
            <person name="Dreyer L.L."/>
            <person name="Roets F."/>
            <person name="Aylward J."/>
        </authorList>
    </citation>
    <scope>NUCLEOTIDE SEQUENCE [LARGE SCALE GENOMIC DNA]</scope>
    <source>
        <strain evidence="6">CMW44962</strain>
    </source>
</reference>
<evidence type="ECO:0000259" key="5">
    <source>
        <dbReference type="Pfam" id="PF10355"/>
    </source>
</evidence>
<evidence type="ECO:0000313" key="6">
    <source>
        <dbReference type="EMBL" id="KAH9845199.1"/>
    </source>
</evidence>
<evidence type="ECO:0000259" key="4">
    <source>
        <dbReference type="Pfam" id="PF10348"/>
    </source>
</evidence>
<accession>A0A9W7T1B8</accession>
<feature type="transmembrane region" description="Helical" evidence="2">
    <location>
        <begin position="511"/>
        <end position="529"/>
    </location>
</feature>
<keyword evidence="3" id="KW-0732">Signal</keyword>
<comment type="caution">
    <text evidence="6">The sequence shown here is derived from an EMBL/GenBank/DDBJ whole genome shotgun (WGS) entry which is preliminary data.</text>
</comment>
<feature type="transmembrane region" description="Helical" evidence="2">
    <location>
        <begin position="477"/>
        <end position="499"/>
    </location>
</feature>
<keyword evidence="2" id="KW-0812">Transmembrane</keyword>